<evidence type="ECO:0000313" key="10">
    <source>
        <dbReference type="EMBL" id="RLK50522.1"/>
    </source>
</evidence>
<dbReference type="CDD" id="cd03426">
    <property type="entry name" value="NUDIX_CoAse_Nudt7"/>
    <property type="match status" value="1"/>
</dbReference>
<dbReference type="InterPro" id="IPR045121">
    <property type="entry name" value="CoAse"/>
</dbReference>
<dbReference type="OrthoDB" id="9802805at2"/>
<evidence type="ECO:0000256" key="1">
    <source>
        <dbReference type="ARBA" id="ARBA00001936"/>
    </source>
</evidence>
<dbReference type="AlphaFoldDB" id="A0A498C4L5"/>
<dbReference type="InterPro" id="IPR020084">
    <property type="entry name" value="NUDIX_hydrolase_CS"/>
</dbReference>
<dbReference type="GO" id="GO:0010945">
    <property type="term" value="F:coenzyme A diphosphatase activity"/>
    <property type="evidence" value="ECO:0007669"/>
    <property type="project" value="InterPro"/>
</dbReference>
<dbReference type="SUPFAM" id="SSF55811">
    <property type="entry name" value="Nudix"/>
    <property type="match status" value="1"/>
</dbReference>
<dbReference type="EMBL" id="RCDA01000001">
    <property type="protein sequence ID" value="RLK50522.1"/>
    <property type="molecule type" value="Genomic_DNA"/>
</dbReference>
<evidence type="ECO:0000313" key="11">
    <source>
        <dbReference type="Proteomes" id="UP000275461"/>
    </source>
</evidence>
<dbReference type="InterPro" id="IPR000059">
    <property type="entry name" value="NUDIX_hydrolase_NudL_CS"/>
</dbReference>
<dbReference type="PROSITE" id="PS01293">
    <property type="entry name" value="NUDIX_COA"/>
    <property type="match status" value="1"/>
</dbReference>
<keyword evidence="11" id="KW-1185">Reference proteome</keyword>
<evidence type="ECO:0000256" key="2">
    <source>
        <dbReference type="ARBA" id="ARBA00001946"/>
    </source>
</evidence>
<protein>
    <submittedName>
        <fullName evidence="10">ADP-ribose pyrophosphatase YjhB (NUDIX family)</fullName>
    </submittedName>
</protein>
<dbReference type="InterPro" id="IPR000086">
    <property type="entry name" value="NUDIX_hydrolase_dom"/>
</dbReference>
<dbReference type="PANTHER" id="PTHR12992:SF11">
    <property type="entry name" value="MITOCHONDRIAL COENZYME A DIPHOSPHATASE NUDT8"/>
    <property type="match status" value="1"/>
</dbReference>
<name>A0A498C4L5_9GAMM</name>
<reference evidence="10 11" key="1">
    <citation type="submission" date="2018-10" db="EMBL/GenBank/DDBJ databases">
        <title>Genomic Encyclopedia of Type Strains, Phase IV (KMG-IV): sequencing the most valuable type-strain genomes for metagenomic binning, comparative biology and taxonomic classification.</title>
        <authorList>
            <person name="Goeker M."/>
        </authorList>
    </citation>
    <scope>NUCLEOTIDE SEQUENCE [LARGE SCALE GENOMIC DNA]</scope>
    <source>
        <strain evidence="10 11">DSM 12769</strain>
    </source>
</reference>
<comment type="cofactor">
    <cofactor evidence="1">
        <name>Mn(2+)</name>
        <dbReference type="ChEBI" id="CHEBI:29035"/>
    </cofactor>
</comment>
<dbReference type="Proteomes" id="UP000275461">
    <property type="component" value="Unassembled WGS sequence"/>
</dbReference>
<dbReference type="Pfam" id="PF00293">
    <property type="entry name" value="NUDIX"/>
    <property type="match status" value="1"/>
</dbReference>
<dbReference type="InterPro" id="IPR015797">
    <property type="entry name" value="NUDIX_hydrolase-like_dom_sf"/>
</dbReference>
<feature type="domain" description="Nudix hydrolase" evidence="9">
    <location>
        <begin position="33"/>
        <end position="168"/>
    </location>
</feature>
<dbReference type="NCBIfam" id="NF007980">
    <property type="entry name" value="PRK10707.1"/>
    <property type="match status" value="1"/>
</dbReference>
<dbReference type="Gene3D" id="3.90.79.10">
    <property type="entry name" value="Nucleoside Triphosphate Pyrophosphohydrolase"/>
    <property type="match status" value="1"/>
</dbReference>
<organism evidence="10 11">
    <name type="scientific">Alkalispirillum mobile</name>
    <dbReference type="NCBI Taxonomy" id="85925"/>
    <lineage>
        <taxon>Bacteria</taxon>
        <taxon>Pseudomonadati</taxon>
        <taxon>Pseudomonadota</taxon>
        <taxon>Gammaproteobacteria</taxon>
        <taxon>Chromatiales</taxon>
        <taxon>Ectothiorhodospiraceae</taxon>
        <taxon>Alkalispirillum</taxon>
    </lineage>
</organism>
<comment type="cofactor">
    <cofactor evidence="2">
        <name>Mg(2+)</name>
        <dbReference type="ChEBI" id="CHEBI:18420"/>
    </cofactor>
</comment>
<evidence type="ECO:0000256" key="7">
    <source>
        <dbReference type="ARBA" id="ARBA00023211"/>
    </source>
</evidence>
<evidence type="ECO:0000256" key="6">
    <source>
        <dbReference type="ARBA" id="ARBA00022842"/>
    </source>
</evidence>
<accession>A0A498C4L5</accession>
<dbReference type="PRINTS" id="PR00502">
    <property type="entry name" value="NUDIXFAMILY"/>
</dbReference>
<sequence length="200" mass="22635">MNHHRETDLAECLCRRLSGAELPETGFLELQGRRTPAAVLLPLIPGERGYDVLFTRRSEHLRDHAGQVSFPGGRKEPGESSERAALREAWEEIGLEPSRVTVLGRLGPYHTGTGYRVRPIVARIDPPAVWRPDPDEVAEVFTVPLAFLTDPANHRQYETERHGRRLRYHALTWREHFIWGATAGILMQFCQVLSPTAENA</sequence>
<dbReference type="PROSITE" id="PS51462">
    <property type="entry name" value="NUDIX"/>
    <property type="match status" value="1"/>
</dbReference>
<dbReference type="GO" id="GO:0030145">
    <property type="term" value="F:manganese ion binding"/>
    <property type="evidence" value="ECO:0007669"/>
    <property type="project" value="InterPro"/>
</dbReference>
<evidence type="ECO:0000256" key="3">
    <source>
        <dbReference type="ARBA" id="ARBA00006506"/>
    </source>
</evidence>
<dbReference type="GO" id="GO:0009132">
    <property type="term" value="P:nucleoside diphosphate metabolic process"/>
    <property type="evidence" value="ECO:0007669"/>
    <property type="project" value="InterPro"/>
</dbReference>
<keyword evidence="4" id="KW-0479">Metal-binding</keyword>
<gene>
    <name evidence="10" type="ORF">DFR31_0424</name>
</gene>
<keyword evidence="7" id="KW-0464">Manganese</keyword>
<dbReference type="PROSITE" id="PS00893">
    <property type="entry name" value="NUDIX_BOX"/>
    <property type="match status" value="1"/>
</dbReference>
<keyword evidence="5 8" id="KW-0378">Hydrolase</keyword>
<dbReference type="RefSeq" id="WP_121441008.1">
    <property type="nucleotide sequence ID" value="NZ_RCDA01000001.1"/>
</dbReference>
<comment type="similarity">
    <text evidence="3">Belongs to the Nudix hydrolase family. PCD1 subfamily.</text>
</comment>
<dbReference type="GO" id="GO:0000287">
    <property type="term" value="F:magnesium ion binding"/>
    <property type="evidence" value="ECO:0007669"/>
    <property type="project" value="InterPro"/>
</dbReference>
<dbReference type="PANTHER" id="PTHR12992">
    <property type="entry name" value="NUDIX HYDROLASE"/>
    <property type="match status" value="1"/>
</dbReference>
<comment type="caution">
    <text evidence="10">The sequence shown here is derived from an EMBL/GenBank/DDBJ whole genome shotgun (WGS) entry which is preliminary data.</text>
</comment>
<evidence type="ECO:0000256" key="5">
    <source>
        <dbReference type="ARBA" id="ARBA00022801"/>
    </source>
</evidence>
<evidence type="ECO:0000259" key="9">
    <source>
        <dbReference type="PROSITE" id="PS51462"/>
    </source>
</evidence>
<evidence type="ECO:0000256" key="8">
    <source>
        <dbReference type="RuleBase" id="RU003476"/>
    </source>
</evidence>
<dbReference type="InterPro" id="IPR020476">
    <property type="entry name" value="Nudix_hydrolase"/>
</dbReference>
<proteinExistence type="inferred from homology"/>
<keyword evidence="6" id="KW-0460">Magnesium</keyword>
<evidence type="ECO:0000256" key="4">
    <source>
        <dbReference type="ARBA" id="ARBA00022723"/>
    </source>
</evidence>